<sequence length="96" mass="9830">MDFTAFPLRIGTVTEAVAAADALRLTIDLGGDTRHAIARITERYGPDDLIGRQVVIVLDPPGAASGEVIVLAAVSATEGAVLLRPDAPVPNGTAVV</sequence>
<dbReference type="InParanoid" id="A0A259TVK5"/>
<comment type="caution">
    <text evidence="1">The sequence shown here is derived from an EMBL/GenBank/DDBJ whole genome shotgun (WGS) entry which is preliminary data.</text>
</comment>
<gene>
    <name evidence="1" type="ORF">BSZ36_00400</name>
</gene>
<keyword evidence="2" id="KW-1185">Reference proteome</keyword>
<protein>
    <submittedName>
        <fullName evidence="1">Uncharacterized protein</fullName>
    </submittedName>
</protein>
<organism evidence="1 2">
    <name type="scientific">Rubricoccus marinus</name>
    <dbReference type="NCBI Taxonomy" id="716817"/>
    <lineage>
        <taxon>Bacteria</taxon>
        <taxon>Pseudomonadati</taxon>
        <taxon>Rhodothermota</taxon>
        <taxon>Rhodothermia</taxon>
        <taxon>Rhodothermales</taxon>
        <taxon>Rubricoccaceae</taxon>
        <taxon>Rubricoccus</taxon>
    </lineage>
</organism>
<dbReference type="SUPFAM" id="SSF50249">
    <property type="entry name" value="Nucleic acid-binding proteins"/>
    <property type="match status" value="1"/>
</dbReference>
<dbReference type="RefSeq" id="WP_094545195.1">
    <property type="nucleotide sequence ID" value="NZ_MQWB01000001.1"/>
</dbReference>
<reference evidence="1 2" key="1">
    <citation type="submission" date="2016-11" db="EMBL/GenBank/DDBJ databases">
        <title>Study of marine rhodopsin-containing bacteria.</title>
        <authorList>
            <person name="Yoshizawa S."/>
            <person name="Kumagai Y."/>
            <person name="Kogure K."/>
        </authorList>
    </citation>
    <scope>NUCLEOTIDE SEQUENCE [LARGE SCALE GENOMIC DNA]</scope>
    <source>
        <strain evidence="1 2">SG-29</strain>
    </source>
</reference>
<dbReference type="AlphaFoldDB" id="A0A259TVK5"/>
<evidence type="ECO:0000313" key="1">
    <source>
        <dbReference type="EMBL" id="OZC01578.1"/>
    </source>
</evidence>
<accession>A0A259TVK5</accession>
<dbReference type="InterPro" id="IPR012340">
    <property type="entry name" value="NA-bd_OB-fold"/>
</dbReference>
<evidence type="ECO:0000313" key="2">
    <source>
        <dbReference type="Proteomes" id="UP000216446"/>
    </source>
</evidence>
<name>A0A259TVK5_9BACT</name>
<dbReference type="OrthoDB" id="9794564at2"/>
<dbReference type="EMBL" id="MQWB01000001">
    <property type="protein sequence ID" value="OZC01578.1"/>
    <property type="molecule type" value="Genomic_DNA"/>
</dbReference>
<proteinExistence type="predicted"/>
<dbReference type="Gene3D" id="2.40.50.140">
    <property type="entry name" value="Nucleic acid-binding proteins"/>
    <property type="match status" value="1"/>
</dbReference>
<dbReference type="Proteomes" id="UP000216446">
    <property type="component" value="Unassembled WGS sequence"/>
</dbReference>